<accession>A0A7Y9GN16</accession>
<dbReference type="SUPFAM" id="SSF53822">
    <property type="entry name" value="Periplasmic binding protein-like I"/>
    <property type="match status" value="1"/>
</dbReference>
<evidence type="ECO:0000256" key="1">
    <source>
        <dbReference type="ARBA" id="ARBA00010062"/>
    </source>
</evidence>
<dbReference type="EMBL" id="JACCBV010000001">
    <property type="protein sequence ID" value="NYE18410.1"/>
    <property type="molecule type" value="Genomic_DNA"/>
</dbReference>
<gene>
    <name evidence="5" type="ORF">BJ991_000438</name>
</gene>
<keyword evidence="6" id="KW-1185">Reference proteome</keyword>
<feature type="domain" description="Leucine-binding protein" evidence="4">
    <location>
        <begin position="45"/>
        <end position="384"/>
    </location>
</feature>
<feature type="signal peptide" evidence="3">
    <location>
        <begin position="1"/>
        <end position="27"/>
    </location>
</feature>
<name>A0A7Y9GN16_9MICO</name>
<comment type="caution">
    <text evidence="5">The sequence shown here is derived from an EMBL/GenBank/DDBJ whole genome shotgun (WGS) entry which is preliminary data.</text>
</comment>
<evidence type="ECO:0000256" key="3">
    <source>
        <dbReference type="SAM" id="SignalP"/>
    </source>
</evidence>
<proteinExistence type="inferred from homology"/>
<dbReference type="AlphaFoldDB" id="A0A7Y9GN16"/>
<evidence type="ECO:0000313" key="6">
    <source>
        <dbReference type="Proteomes" id="UP000576969"/>
    </source>
</evidence>
<dbReference type="PANTHER" id="PTHR47235">
    <property type="entry name" value="BLR6548 PROTEIN"/>
    <property type="match status" value="1"/>
</dbReference>
<evidence type="ECO:0000259" key="4">
    <source>
        <dbReference type="Pfam" id="PF13458"/>
    </source>
</evidence>
<organism evidence="5 6">
    <name type="scientific">Microbacterium immunditiarum</name>
    <dbReference type="NCBI Taxonomy" id="337480"/>
    <lineage>
        <taxon>Bacteria</taxon>
        <taxon>Bacillati</taxon>
        <taxon>Actinomycetota</taxon>
        <taxon>Actinomycetes</taxon>
        <taxon>Micrococcales</taxon>
        <taxon>Microbacteriaceae</taxon>
        <taxon>Microbacterium</taxon>
    </lineage>
</organism>
<comment type="similarity">
    <text evidence="1">Belongs to the leucine-binding protein family.</text>
</comment>
<dbReference type="RefSeq" id="WP_179487053.1">
    <property type="nucleotide sequence ID" value="NZ_JACCBV010000001.1"/>
</dbReference>
<evidence type="ECO:0000256" key="2">
    <source>
        <dbReference type="ARBA" id="ARBA00022729"/>
    </source>
</evidence>
<sequence length="410" mass="41877">MRISSARKFTPLAVGVAALALILTACSGGGTGGDGDGEVGVTDDTIRLAASQTLSGPGAASCAPSTDAAKLYFDKVNAEGGIDGRMIDFEVIDDAYDPQRALANVRGFIDSKFAMVGACGSATAAAVYKTLSSAGMPFLFPTNGVAEVVKPAAPGVFQILPLYEDQTAALVHYAFEEFGAGSIFVVVNPLGEYESAIERAREAAEKGGGEFAGSAVAQLGTTDYTPIALQIKEAAPDFVVISTGGSDSAKFVNALVDQNALPAKGVLGTSAAVAGSFLNSYNVAAAEHLYLGSATQLPAAPDNECIELLSEGDFANDPIAHIGCASAMGIVQAMRQTSPLTREGLMKTIESWSGEDVSPGVFAPVSFSAEDHIGLATLYIVQPKGSEFNIIAQCPYSEEDSAAGGCTAAG</sequence>
<dbReference type="Pfam" id="PF13458">
    <property type="entry name" value="Peripla_BP_6"/>
    <property type="match status" value="1"/>
</dbReference>
<dbReference type="InterPro" id="IPR028081">
    <property type="entry name" value="Leu-bd"/>
</dbReference>
<dbReference type="PANTHER" id="PTHR47235:SF1">
    <property type="entry name" value="BLR6548 PROTEIN"/>
    <property type="match status" value="1"/>
</dbReference>
<dbReference type="Gene3D" id="3.40.50.2300">
    <property type="match status" value="2"/>
</dbReference>
<dbReference type="InterPro" id="IPR028082">
    <property type="entry name" value="Peripla_BP_I"/>
</dbReference>
<dbReference type="PROSITE" id="PS51257">
    <property type="entry name" value="PROKAR_LIPOPROTEIN"/>
    <property type="match status" value="1"/>
</dbReference>
<evidence type="ECO:0000313" key="5">
    <source>
        <dbReference type="EMBL" id="NYE18410.1"/>
    </source>
</evidence>
<reference evidence="5 6" key="1">
    <citation type="submission" date="2020-07" db="EMBL/GenBank/DDBJ databases">
        <title>Sequencing the genomes of 1000 actinobacteria strains.</title>
        <authorList>
            <person name="Klenk H.-P."/>
        </authorList>
    </citation>
    <scope>NUCLEOTIDE SEQUENCE [LARGE SCALE GENOMIC DNA]</scope>
    <source>
        <strain evidence="5 6">DSM 24662</strain>
    </source>
</reference>
<dbReference type="Proteomes" id="UP000576969">
    <property type="component" value="Unassembled WGS sequence"/>
</dbReference>
<feature type="chain" id="PRO_5039524813" evidence="3">
    <location>
        <begin position="28"/>
        <end position="410"/>
    </location>
</feature>
<keyword evidence="2 3" id="KW-0732">Signal</keyword>
<protein>
    <submittedName>
        <fullName evidence="5">Branched-chain amino acid transport system substrate-binding protein</fullName>
    </submittedName>
</protein>